<evidence type="ECO:0000259" key="2">
    <source>
        <dbReference type="PROSITE" id="PS50994"/>
    </source>
</evidence>
<dbReference type="PANTHER" id="PTHR35004">
    <property type="entry name" value="TRANSPOSASE RV3428C-RELATED"/>
    <property type="match status" value="1"/>
</dbReference>
<sequence length="507" mass="57308">MIPPELEANILRLYHAEKWRVGTIAMQLGVHHSTVRRVLAQAQLPAGTCSLRPSIGDPFIPFIVETLKKYPKLCASRLYQMVKERGYPGGPDHFRTIVARHRPRAVAEAYLRLRTLPGEQAQVDWGHFGKVTIGQAVRPLMAFVMVLSYSRQIFLRFFLGSHMANFLRGHVAAFAFFGGVARILLYDNLRSAVLERRRDAIRFHPTLLELAKHYRFEPRPVAQARGNEKGRVERAIRFARDSFFAAREWSDLEDLNAQARGWSLGVAADRTCPEDRTRTVREVFEQERPRLLALPENPFPAEDRAGVRVGKTPYVRFDLNDYSIPHTHVRRTLEVVATQKKVRVLDGPEVLTTHDRCWDRGQQIEDPAHLQALVDHKRQGREHRGLDRLYHGAPSSQPFFVELAHRGGNLGATTVGLLRLLDRHGARALEEALAAAVGKDVLSLGAVRQILDQRAHAAGKPPPITVALPDDPRVRDLIVEPHALTTYDHLEEDKADDQQPGDDEESC</sequence>
<protein>
    <submittedName>
        <fullName evidence="3">IS21 family transposase</fullName>
    </submittedName>
</protein>
<dbReference type="PANTHER" id="PTHR35004:SF7">
    <property type="entry name" value="INTEGRASE PROTEIN"/>
    <property type="match status" value="1"/>
</dbReference>
<evidence type="ECO:0000313" key="4">
    <source>
        <dbReference type="Proteomes" id="UP001593833"/>
    </source>
</evidence>
<reference evidence="3 4" key="1">
    <citation type="submission" date="2024-09" db="EMBL/GenBank/DDBJ databases">
        <authorList>
            <person name="D'Angelo T."/>
        </authorList>
    </citation>
    <scope>NUCLEOTIDE SEQUENCE [LARGE SCALE GENOMIC DNA]</scope>
    <source>
        <strain evidence="3">SAG AM-320-E07</strain>
    </source>
</reference>
<dbReference type="PROSITE" id="PS50994">
    <property type="entry name" value="INTEGRASE"/>
    <property type="match status" value="1"/>
</dbReference>
<feature type="compositionally biased region" description="Acidic residues" evidence="1">
    <location>
        <begin position="493"/>
        <end position="507"/>
    </location>
</feature>
<dbReference type="SUPFAM" id="SSF46689">
    <property type="entry name" value="Homeodomain-like"/>
    <property type="match status" value="1"/>
</dbReference>
<evidence type="ECO:0000313" key="3">
    <source>
        <dbReference type="EMBL" id="MFC1572428.1"/>
    </source>
</evidence>
<evidence type="ECO:0000256" key="1">
    <source>
        <dbReference type="SAM" id="MobiDB-lite"/>
    </source>
</evidence>
<gene>
    <name evidence="3" type="primary">istA</name>
    <name evidence="3" type="ORF">ACFL6M_02405</name>
</gene>
<dbReference type="InterPro" id="IPR009057">
    <property type="entry name" value="Homeodomain-like_sf"/>
</dbReference>
<dbReference type="InterPro" id="IPR054353">
    <property type="entry name" value="IstA-like_C"/>
</dbReference>
<feature type="domain" description="Integrase catalytic" evidence="2">
    <location>
        <begin position="113"/>
        <end position="288"/>
    </location>
</feature>
<accession>A0ABV6YJD8</accession>
<dbReference type="Pfam" id="PF22483">
    <property type="entry name" value="Mu-transpos_C_2"/>
    <property type="match status" value="1"/>
</dbReference>
<dbReference type="EMBL" id="JBHPKH010000016">
    <property type="protein sequence ID" value="MFC1572428.1"/>
    <property type="molecule type" value="Genomic_DNA"/>
</dbReference>
<name>A0ABV6YJD8_UNCEI</name>
<dbReference type="NCBIfam" id="NF033546">
    <property type="entry name" value="transpos_IS21"/>
    <property type="match status" value="1"/>
</dbReference>
<dbReference type="InterPro" id="IPR001584">
    <property type="entry name" value="Integrase_cat-core"/>
</dbReference>
<proteinExistence type="predicted"/>
<keyword evidence="4" id="KW-1185">Reference proteome</keyword>
<dbReference type="Proteomes" id="UP001593833">
    <property type="component" value="Unassembled WGS sequence"/>
</dbReference>
<comment type="caution">
    <text evidence="3">The sequence shown here is derived from an EMBL/GenBank/DDBJ whole genome shotgun (WGS) entry which is preliminary data.</text>
</comment>
<feature type="region of interest" description="Disordered" evidence="1">
    <location>
        <begin position="485"/>
        <end position="507"/>
    </location>
</feature>
<organism evidence="3 4">
    <name type="scientific">Eiseniibacteriota bacterium</name>
    <dbReference type="NCBI Taxonomy" id="2212470"/>
    <lineage>
        <taxon>Bacteria</taxon>
        <taxon>Candidatus Eiseniibacteriota</taxon>
    </lineage>
</organism>